<evidence type="ECO:0000256" key="7">
    <source>
        <dbReference type="ARBA" id="ARBA00022679"/>
    </source>
</evidence>
<dbReference type="InterPro" id="IPR001341">
    <property type="entry name" value="Asp_kinase"/>
</dbReference>
<protein>
    <recommendedName>
        <fullName evidence="14">Aspartokinase</fullName>
        <ecNumber evidence="14">2.7.2.4</ecNumber>
    </recommendedName>
</protein>
<dbReference type="PANTHER" id="PTHR21499:SF3">
    <property type="entry name" value="ASPARTOKINASE"/>
    <property type="match status" value="1"/>
</dbReference>
<dbReference type="InterPro" id="IPR005260">
    <property type="entry name" value="Asp_kin_monofn"/>
</dbReference>
<comment type="catalytic activity">
    <reaction evidence="13 14">
        <text>L-aspartate + ATP = 4-phospho-L-aspartate + ADP</text>
        <dbReference type="Rhea" id="RHEA:23776"/>
        <dbReference type="ChEBI" id="CHEBI:29991"/>
        <dbReference type="ChEBI" id="CHEBI:30616"/>
        <dbReference type="ChEBI" id="CHEBI:57535"/>
        <dbReference type="ChEBI" id="CHEBI:456216"/>
        <dbReference type="EC" id="2.7.2.4"/>
    </reaction>
</comment>
<comment type="function">
    <text evidence="1">Catalyzes the phosphorylation of the beta-carboxyl group of aspartic acid with ATP to yield 4-phospho-L-aspartate, which is involved in the branched biosynthetic pathway leading to the biosynthesis of amino acids threonine, isoleucine and methionine.</text>
</comment>
<comment type="pathway">
    <text evidence="2 15">Amino-acid biosynthesis; L-lysine biosynthesis via DAP pathway; (S)-tetrahydrodipicolinate from L-aspartate: step 1/4.</text>
</comment>
<dbReference type="EC" id="2.7.2.4" evidence="14"/>
<dbReference type="PROSITE" id="PS00324">
    <property type="entry name" value="ASPARTOKINASE"/>
    <property type="match status" value="1"/>
</dbReference>
<comment type="similarity">
    <text evidence="5 14">Belongs to the aspartokinase family.</text>
</comment>
<keyword evidence="12" id="KW-0457">Lysine biosynthesis</keyword>
<comment type="caution">
    <text evidence="17">The sequence shown here is derived from an EMBL/GenBank/DDBJ whole genome shotgun (WGS) entry which is preliminary data.</text>
</comment>
<evidence type="ECO:0000256" key="6">
    <source>
        <dbReference type="ARBA" id="ARBA00022605"/>
    </source>
</evidence>
<dbReference type="PANTHER" id="PTHR21499">
    <property type="entry name" value="ASPARTATE KINASE"/>
    <property type="match status" value="1"/>
</dbReference>
<evidence type="ECO:0000313" key="17">
    <source>
        <dbReference type="EMBL" id="MDT8902462.1"/>
    </source>
</evidence>
<name>A0ABU3P1H6_9FIRM</name>
<keyword evidence="9 14" id="KW-0418">Kinase</keyword>
<evidence type="ECO:0000256" key="4">
    <source>
        <dbReference type="ARBA" id="ARBA00005139"/>
    </source>
</evidence>
<evidence type="ECO:0000256" key="3">
    <source>
        <dbReference type="ARBA" id="ARBA00004986"/>
    </source>
</evidence>
<dbReference type="EMBL" id="JAUOZS010000001">
    <property type="protein sequence ID" value="MDT8902462.1"/>
    <property type="molecule type" value="Genomic_DNA"/>
</dbReference>
<dbReference type="Pfam" id="PF00696">
    <property type="entry name" value="AA_kinase"/>
    <property type="match status" value="1"/>
</dbReference>
<dbReference type="RefSeq" id="WP_413780942.1">
    <property type="nucleotide sequence ID" value="NZ_JAUOZS010000001.1"/>
</dbReference>
<dbReference type="Gene3D" id="3.30.2130.10">
    <property type="entry name" value="VC0802-like"/>
    <property type="match status" value="1"/>
</dbReference>
<keyword evidence="8" id="KW-0547">Nucleotide-binding</keyword>
<evidence type="ECO:0000256" key="9">
    <source>
        <dbReference type="ARBA" id="ARBA00022777"/>
    </source>
</evidence>
<evidence type="ECO:0000256" key="12">
    <source>
        <dbReference type="ARBA" id="ARBA00023154"/>
    </source>
</evidence>
<dbReference type="GO" id="GO:0004072">
    <property type="term" value="F:aspartate kinase activity"/>
    <property type="evidence" value="ECO:0007669"/>
    <property type="project" value="UniProtKB-EC"/>
</dbReference>
<dbReference type="InterPro" id="IPR036393">
    <property type="entry name" value="AceGlu_kinase-like_sf"/>
</dbReference>
<dbReference type="Gene3D" id="3.40.1160.10">
    <property type="entry name" value="Acetylglutamate kinase-like"/>
    <property type="match status" value="1"/>
</dbReference>
<dbReference type="NCBIfam" id="TIGR00657">
    <property type="entry name" value="asp_kinases"/>
    <property type="match status" value="1"/>
</dbReference>
<dbReference type="SUPFAM" id="SSF53633">
    <property type="entry name" value="Carbamate kinase-like"/>
    <property type="match status" value="1"/>
</dbReference>
<evidence type="ECO:0000256" key="10">
    <source>
        <dbReference type="ARBA" id="ARBA00022840"/>
    </source>
</evidence>
<keyword evidence="18" id="KW-1185">Reference proteome</keyword>
<feature type="domain" description="Aspartate/glutamate/uridylate kinase" evidence="16">
    <location>
        <begin position="3"/>
        <end position="235"/>
    </location>
</feature>
<evidence type="ECO:0000256" key="13">
    <source>
        <dbReference type="ARBA" id="ARBA00047872"/>
    </source>
</evidence>
<evidence type="ECO:0000256" key="14">
    <source>
        <dbReference type="RuleBase" id="RU003448"/>
    </source>
</evidence>
<keyword evidence="7 14" id="KW-0808">Transferase</keyword>
<keyword evidence="6 15" id="KW-0028">Amino-acid biosynthesis</keyword>
<evidence type="ECO:0000313" key="18">
    <source>
        <dbReference type="Proteomes" id="UP001254848"/>
    </source>
</evidence>
<evidence type="ECO:0000256" key="8">
    <source>
        <dbReference type="ARBA" id="ARBA00022741"/>
    </source>
</evidence>
<dbReference type="PIRSF" id="PIRSF000726">
    <property type="entry name" value="Asp_kin"/>
    <property type="match status" value="1"/>
</dbReference>
<gene>
    <name evidence="17" type="ORF">Q4T40_14525</name>
</gene>
<sequence>MRILVQKFGGTSVSTAERRQQVVARITAAKAAGYAPLVVVSALGRAGEPYATDTLLTLAKEECPVIAKREQDLIMACGEIVAGVIVVGALKKAGHDAVFLTGQQAGIITTPAHGDAQIIRIDPKNVTAHLAAGRIVVVAGFQGASEAGEITTLGRGGSDTSAAALAAAVKAEVAEIYTDVDGIMTADPRVVPAACTIPVISYEEAYQLAIQGAKVIHPRAVEIALRHNLPLRIKSTFGDAAGTLVANDRDGTIERLRGRVAVGLAHKNGYGIIRLAWGKKGTDAAALARMAASGLDADLINITPQGVDIIAAQTDIELAAGQAAAAGLSVAAKVEECAKISLIGCSSPAAAVVNTFVDLLSQAKIGVLHTYTGPFAVSGIVAAADLAAALKALHAGVLEQQGKGG</sequence>
<comment type="pathway">
    <text evidence="3 15">Amino-acid biosynthesis; L-methionine biosynthesis via de novo pathway; L-homoserine from L-aspartate: step 1/3.</text>
</comment>
<reference evidence="17 18" key="1">
    <citation type="submission" date="2023-07" db="EMBL/GenBank/DDBJ databases">
        <title>The novel representative of Negativicutes class, Anaeroselena agilis gen. nov. sp. nov.</title>
        <authorList>
            <person name="Prokofeva M.I."/>
            <person name="Elcheninov A.G."/>
            <person name="Klyukina A."/>
            <person name="Kublanov I.V."/>
            <person name="Frolov E.N."/>
            <person name="Podosokorskaya O.A."/>
        </authorList>
    </citation>
    <scope>NUCLEOTIDE SEQUENCE [LARGE SCALE GENOMIC DNA]</scope>
    <source>
        <strain evidence="17 18">4137-cl</strain>
    </source>
</reference>
<dbReference type="InterPro" id="IPR001048">
    <property type="entry name" value="Asp/Glu/Uridylate_kinase"/>
</dbReference>
<dbReference type="InterPro" id="IPR018042">
    <property type="entry name" value="Aspartate_kinase_CS"/>
</dbReference>
<dbReference type="Proteomes" id="UP001254848">
    <property type="component" value="Unassembled WGS sequence"/>
</dbReference>
<evidence type="ECO:0000256" key="5">
    <source>
        <dbReference type="ARBA" id="ARBA00010122"/>
    </source>
</evidence>
<evidence type="ECO:0000256" key="2">
    <source>
        <dbReference type="ARBA" id="ARBA00004766"/>
    </source>
</evidence>
<evidence type="ECO:0000259" key="16">
    <source>
        <dbReference type="Pfam" id="PF00696"/>
    </source>
</evidence>
<keyword evidence="10" id="KW-0067">ATP-binding</keyword>
<organism evidence="17 18">
    <name type="scientific">Anaeroselena agilis</name>
    <dbReference type="NCBI Taxonomy" id="3063788"/>
    <lineage>
        <taxon>Bacteria</taxon>
        <taxon>Bacillati</taxon>
        <taxon>Bacillota</taxon>
        <taxon>Negativicutes</taxon>
        <taxon>Acetonemataceae</taxon>
        <taxon>Anaeroselena</taxon>
    </lineage>
</organism>
<comment type="pathway">
    <text evidence="4 15">Amino-acid biosynthesis; L-threonine biosynthesis; L-threonine from L-aspartate: step 1/5.</text>
</comment>
<accession>A0ABU3P1H6</accession>
<keyword evidence="11" id="KW-0220">Diaminopimelate biosynthesis</keyword>
<proteinExistence type="inferred from homology"/>
<evidence type="ECO:0000256" key="15">
    <source>
        <dbReference type="RuleBase" id="RU004249"/>
    </source>
</evidence>
<evidence type="ECO:0000256" key="11">
    <source>
        <dbReference type="ARBA" id="ARBA00022915"/>
    </source>
</evidence>
<evidence type="ECO:0000256" key="1">
    <source>
        <dbReference type="ARBA" id="ARBA00003121"/>
    </source>
</evidence>